<dbReference type="OrthoDB" id="6359816at2759"/>
<evidence type="ECO:0000259" key="1">
    <source>
        <dbReference type="PROSITE" id="PS50097"/>
    </source>
</evidence>
<dbReference type="PANTHER" id="PTHR47369">
    <property type="entry name" value="BTB/POZ DOMAIN-CONTAINING PROTEIN"/>
    <property type="match status" value="1"/>
</dbReference>
<proteinExistence type="predicted"/>
<dbReference type="Proteomes" id="UP001165063">
    <property type="component" value="Unassembled WGS sequence"/>
</dbReference>
<organism evidence="2 3">
    <name type="scientific">Ambrosiozyma monospora</name>
    <name type="common">Yeast</name>
    <name type="synonym">Endomycopsis monosporus</name>
    <dbReference type="NCBI Taxonomy" id="43982"/>
    <lineage>
        <taxon>Eukaryota</taxon>
        <taxon>Fungi</taxon>
        <taxon>Dikarya</taxon>
        <taxon>Ascomycota</taxon>
        <taxon>Saccharomycotina</taxon>
        <taxon>Pichiomycetes</taxon>
        <taxon>Pichiales</taxon>
        <taxon>Pichiaceae</taxon>
        <taxon>Ambrosiozyma</taxon>
    </lineage>
</organism>
<keyword evidence="3" id="KW-1185">Reference proteome</keyword>
<reference evidence="2" key="1">
    <citation type="submission" date="2023-04" db="EMBL/GenBank/DDBJ databases">
        <title>Ambrosiozyma monospora NBRC 1965.</title>
        <authorList>
            <person name="Ichikawa N."/>
            <person name="Sato H."/>
            <person name="Tonouchi N."/>
        </authorList>
    </citation>
    <scope>NUCLEOTIDE SEQUENCE</scope>
    <source>
        <strain evidence="2">NBRC 1965</strain>
    </source>
</reference>
<protein>
    <submittedName>
        <fullName evidence="2">Unnamed protein product</fullName>
    </submittedName>
</protein>
<dbReference type="PANTHER" id="PTHR47369:SF1">
    <property type="entry name" value="BTB_POZ DOMAIN-CONTAINING PROTEIN"/>
    <property type="match status" value="1"/>
</dbReference>
<dbReference type="PROSITE" id="PS50097">
    <property type="entry name" value="BTB"/>
    <property type="match status" value="1"/>
</dbReference>
<dbReference type="InterPro" id="IPR000210">
    <property type="entry name" value="BTB/POZ_dom"/>
</dbReference>
<dbReference type="EMBL" id="BSXU01009894">
    <property type="protein sequence ID" value="GME70024.1"/>
    <property type="molecule type" value="Genomic_DNA"/>
</dbReference>
<dbReference type="SMART" id="SM00225">
    <property type="entry name" value="BTB"/>
    <property type="match status" value="1"/>
</dbReference>
<evidence type="ECO:0000313" key="3">
    <source>
        <dbReference type="Proteomes" id="UP001165063"/>
    </source>
</evidence>
<evidence type="ECO:0000313" key="2">
    <source>
        <dbReference type="EMBL" id="GME70024.1"/>
    </source>
</evidence>
<gene>
    <name evidence="2" type="ORF">Amon01_000913700</name>
</gene>
<dbReference type="InterPro" id="IPR011333">
    <property type="entry name" value="SKP1/BTB/POZ_sf"/>
</dbReference>
<feature type="domain" description="BTB" evidence="1">
    <location>
        <begin position="81"/>
        <end position="155"/>
    </location>
</feature>
<sequence>MSGTNDKAGSDNLLTRFVSLRAIKENFLEVSDYNTTKFLQMDQFSPFYQQKIIKDCKQICVQKLVDHISSLSWEDENNDYSDVILKAGGKEYHLHKVIICRSSYFKGLLNWPTEDPNNSNDSLDESKKQVVKLCLKDAGITSSVLEAILKRLYADPDLYYEKKDPVKFIAAGDYFDIPDMVQMGLESSGSIHYASSPDFVKAAMNNEYGEYSR</sequence>
<dbReference type="SUPFAM" id="SSF54695">
    <property type="entry name" value="POZ domain"/>
    <property type="match status" value="1"/>
</dbReference>
<dbReference type="Pfam" id="PF00651">
    <property type="entry name" value="BTB"/>
    <property type="match status" value="1"/>
</dbReference>
<accession>A0A9W6WHQ3</accession>
<dbReference type="AlphaFoldDB" id="A0A9W6WHQ3"/>
<name>A0A9W6WHQ3_AMBMO</name>
<comment type="caution">
    <text evidence="2">The sequence shown here is derived from an EMBL/GenBank/DDBJ whole genome shotgun (WGS) entry which is preliminary data.</text>
</comment>
<dbReference type="Gene3D" id="3.30.710.10">
    <property type="entry name" value="Potassium Channel Kv1.1, Chain A"/>
    <property type="match status" value="1"/>
</dbReference>